<organism evidence="2 4">
    <name type="scientific">Ruthenibacterium lactatiformans</name>
    <dbReference type="NCBI Taxonomy" id="1550024"/>
    <lineage>
        <taxon>Bacteria</taxon>
        <taxon>Bacillati</taxon>
        <taxon>Bacillota</taxon>
        <taxon>Clostridia</taxon>
        <taxon>Eubacteriales</taxon>
        <taxon>Oscillospiraceae</taxon>
        <taxon>Ruthenibacterium</taxon>
    </lineage>
</organism>
<accession>A0A0W7TL45</accession>
<reference evidence="3 5" key="2">
    <citation type="submission" date="2019-08" db="EMBL/GenBank/DDBJ databases">
        <title>In-depth cultivation of the pig gut microbiome towards novel bacterial diversity and tailored functional studies.</title>
        <authorList>
            <person name="Wylensek D."/>
            <person name="Hitch T.C.A."/>
            <person name="Clavel T."/>
        </authorList>
    </citation>
    <scope>NUCLEOTIDE SEQUENCE [LARGE SCALE GENOMIC DNA]</scope>
    <source>
        <strain evidence="3 5">WCA3-601-WT-6J</strain>
    </source>
</reference>
<dbReference type="AlphaFoldDB" id="A0A0W7TL45"/>
<evidence type="ECO:0000313" key="3">
    <source>
        <dbReference type="EMBL" id="MST93518.1"/>
    </source>
</evidence>
<proteinExistence type="predicted"/>
<evidence type="ECO:0000313" key="2">
    <source>
        <dbReference type="EMBL" id="KUE74500.1"/>
    </source>
</evidence>
<dbReference type="EMBL" id="LMUA01000092">
    <property type="protein sequence ID" value="KUE74500.1"/>
    <property type="molecule type" value="Genomic_DNA"/>
</dbReference>
<feature type="region of interest" description="Disordered" evidence="1">
    <location>
        <begin position="54"/>
        <end position="78"/>
    </location>
</feature>
<reference evidence="2 4" key="1">
    <citation type="submission" date="2015-10" db="EMBL/GenBank/DDBJ databases">
        <title>A novel member of the family Ruminococcaceae isolated from human faeces.</title>
        <authorList>
            <person name="Shkoporov A.N."/>
            <person name="Chaplin A.V."/>
            <person name="Motuzova O.V."/>
            <person name="Kafarskaia L.I."/>
            <person name="Efimov B.A."/>
        </authorList>
    </citation>
    <scope>NUCLEOTIDE SEQUENCE [LARGE SCALE GENOMIC DNA]</scope>
    <source>
        <strain evidence="2 4">668</strain>
    </source>
</reference>
<gene>
    <name evidence="2" type="ORF">ASJ35_19000</name>
    <name evidence="3" type="ORF">FYJ76_16520</name>
</gene>
<feature type="compositionally biased region" description="Acidic residues" evidence="1">
    <location>
        <begin position="54"/>
        <end position="68"/>
    </location>
</feature>
<dbReference type="Proteomes" id="UP000431913">
    <property type="component" value="Unassembled WGS sequence"/>
</dbReference>
<dbReference type="RefSeq" id="WP_055079901.1">
    <property type="nucleotide sequence ID" value="NZ_CAUFPO010000050.1"/>
</dbReference>
<evidence type="ECO:0000313" key="5">
    <source>
        <dbReference type="Proteomes" id="UP000431913"/>
    </source>
</evidence>
<protein>
    <submittedName>
        <fullName evidence="2">Uncharacterized protein</fullName>
    </submittedName>
</protein>
<comment type="caution">
    <text evidence="2">The sequence shown here is derived from an EMBL/GenBank/DDBJ whole genome shotgun (WGS) entry which is preliminary data.</text>
</comment>
<dbReference type="Proteomes" id="UP000053433">
    <property type="component" value="Unassembled WGS sequence"/>
</dbReference>
<sequence length="154" mass="18721">MTNKRQKEYYIEKLWRCLERDDICFIPYDYAVMEETDRLIRLLKEHPELAEEEYVPSEEFLEQTENETDMSNPPLDARYGLLSNRQQQEDLNRRVHHYTLLGDLTYTPYTQEIVDAVKEEAARLNRLLEEHPEQAEETYFPTEKFLEQTKDKYY</sequence>
<evidence type="ECO:0000313" key="4">
    <source>
        <dbReference type="Proteomes" id="UP000053433"/>
    </source>
</evidence>
<evidence type="ECO:0000256" key="1">
    <source>
        <dbReference type="SAM" id="MobiDB-lite"/>
    </source>
</evidence>
<name>A0A0W7TL45_9FIRM</name>
<dbReference type="EMBL" id="VUNJ01000030">
    <property type="protein sequence ID" value="MST93518.1"/>
    <property type="molecule type" value="Genomic_DNA"/>
</dbReference>